<dbReference type="Proteomes" id="UP000299102">
    <property type="component" value="Unassembled WGS sequence"/>
</dbReference>
<accession>A0A4C1YHX4</accession>
<gene>
    <name evidence="1" type="ORF">EVAR_56103_1</name>
</gene>
<comment type="caution">
    <text evidence="1">The sequence shown here is derived from an EMBL/GenBank/DDBJ whole genome shotgun (WGS) entry which is preliminary data.</text>
</comment>
<sequence>MNKREVHEDIKKEVDIRTISWKFIPLSAPNMGGAWHLVNSKPLTEMDIEPTVAEGFTPNHYLIGRSCGAAAADHFDDNVLLAPENWRTC</sequence>
<keyword evidence="2" id="KW-1185">Reference proteome</keyword>
<dbReference type="EMBL" id="BGZK01001193">
    <property type="protein sequence ID" value="GBP73945.1"/>
    <property type="molecule type" value="Genomic_DNA"/>
</dbReference>
<dbReference type="AlphaFoldDB" id="A0A4C1YHX4"/>
<protein>
    <submittedName>
        <fullName evidence="1">Uncharacterized protein</fullName>
    </submittedName>
</protein>
<evidence type="ECO:0000313" key="1">
    <source>
        <dbReference type="EMBL" id="GBP73945.1"/>
    </source>
</evidence>
<dbReference type="OrthoDB" id="10049357at2759"/>
<evidence type="ECO:0000313" key="2">
    <source>
        <dbReference type="Proteomes" id="UP000299102"/>
    </source>
</evidence>
<reference evidence="1 2" key="1">
    <citation type="journal article" date="2019" name="Commun. Biol.">
        <title>The bagworm genome reveals a unique fibroin gene that provides high tensile strength.</title>
        <authorList>
            <person name="Kono N."/>
            <person name="Nakamura H."/>
            <person name="Ohtoshi R."/>
            <person name="Tomita M."/>
            <person name="Numata K."/>
            <person name="Arakawa K."/>
        </authorList>
    </citation>
    <scope>NUCLEOTIDE SEQUENCE [LARGE SCALE GENOMIC DNA]</scope>
</reference>
<proteinExistence type="predicted"/>
<organism evidence="1 2">
    <name type="scientific">Eumeta variegata</name>
    <name type="common">Bagworm moth</name>
    <name type="synonym">Eumeta japonica</name>
    <dbReference type="NCBI Taxonomy" id="151549"/>
    <lineage>
        <taxon>Eukaryota</taxon>
        <taxon>Metazoa</taxon>
        <taxon>Ecdysozoa</taxon>
        <taxon>Arthropoda</taxon>
        <taxon>Hexapoda</taxon>
        <taxon>Insecta</taxon>
        <taxon>Pterygota</taxon>
        <taxon>Neoptera</taxon>
        <taxon>Endopterygota</taxon>
        <taxon>Lepidoptera</taxon>
        <taxon>Glossata</taxon>
        <taxon>Ditrysia</taxon>
        <taxon>Tineoidea</taxon>
        <taxon>Psychidae</taxon>
        <taxon>Oiketicinae</taxon>
        <taxon>Eumeta</taxon>
    </lineage>
</organism>
<name>A0A4C1YHX4_EUMVA</name>